<dbReference type="GO" id="GO:0016020">
    <property type="term" value="C:membrane"/>
    <property type="evidence" value="ECO:0007669"/>
    <property type="project" value="UniProtKB-SubCell"/>
</dbReference>
<dbReference type="PANTHER" id="PTHR48053">
    <property type="entry name" value="LEUCINE RICH REPEAT FAMILY PROTEIN, EXPRESSED"/>
    <property type="match status" value="1"/>
</dbReference>
<evidence type="ECO:0000256" key="2">
    <source>
        <dbReference type="ARBA" id="ARBA00022729"/>
    </source>
</evidence>
<dbReference type="Pfam" id="PF13855">
    <property type="entry name" value="LRR_8"/>
    <property type="match status" value="1"/>
</dbReference>
<evidence type="ECO:0000313" key="4">
    <source>
        <dbReference type="EMBL" id="VFU34083.1"/>
    </source>
</evidence>
<protein>
    <recommendedName>
        <fullName evidence="5">Leucine-rich repeat-containing N-terminal plant-type domain-containing protein</fullName>
    </recommendedName>
</protein>
<dbReference type="AlphaFoldDB" id="A0A6N2LF46"/>
<comment type="subcellular location">
    <subcellularLocation>
        <location evidence="1">Membrane</location>
        <topology evidence="1">Single-pass type I membrane protein</topology>
    </subcellularLocation>
</comment>
<sequence length="206" mass="22613">MNSSLGINNFTGSVPPELGNPTKLITLLSTINKYIDSSGVSGPIPQEFANLKSLQILRIGDLSGEDSSLEFLQNQKTLSILILRNCLLSGKIPDDQLGEFYKLQELDLSLNKLTGQVPESFQDLVSLQYLDVSFNPLPGSLPQNFAKVGLSMNVVGTSINANNLQHKQVFLEITMPLRFVALRIAPLSQENPWQKHSCIPFVSSLS</sequence>
<dbReference type="InterPro" id="IPR001611">
    <property type="entry name" value="Leu-rich_rpt"/>
</dbReference>
<dbReference type="InterPro" id="IPR032675">
    <property type="entry name" value="LRR_dom_sf"/>
</dbReference>
<proteinExistence type="predicted"/>
<organism evidence="4">
    <name type="scientific">Salix viminalis</name>
    <name type="common">Common osier</name>
    <name type="synonym">Basket willow</name>
    <dbReference type="NCBI Taxonomy" id="40686"/>
    <lineage>
        <taxon>Eukaryota</taxon>
        <taxon>Viridiplantae</taxon>
        <taxon>Streptophyta</taxon>
        <taxon>Embryophyta</taxon>
        <taxon>Tracheophyta</taxon>
        <taxon>Spermatophyta</taxon>
        <taxon>Magnoliopsida</taxon>
        <taxon>eudicotyledons</taxon>
        <taxon>Gunneridae</taxon>
        <taxon>Pentapetalae</taxon>
        <taxon>rosids</taxon>
        <taxon>fabids</taxon>
        <taxon>Malpighiales</taxon>
        <taxon>Salicaceae</taxon>
        <taxon>Saliceae</taxon>
        <taxon>Salix</taxon>
    </lineage>
</organism>
<keyword evidence="2" id="KW-0732">Signal</keyword>
<accession>A0A6N2LF46</accession>
<evidence type="ECO:0000256" key="3">
    <source>
        <dbReference type="ARBA" id="ARBA00023170"/>
    </source>
</evidence>
<evidence type="ECO:0008006" key="5">
    <source>
        <dbReference type="Google" id="ProtNLM"/>
    </source>
</evidence>
<name>A0A6N2LF46_SALVM</name>
<dbReference type="EMBL" id="CAADRP010001001">
    <property type="protein sequence ID" value="VFU34083.1"/>
    <property type="molecule type" value="Genomic_DNA"/>
</dbReference>
<evidence type="ECO:0000256" key="1">
    <source>
        <dbReference type="ARBA" id="ARBA00004479"/>
    </source>
</evidence>
<gene>
    <name evidence="4" type="ORF">SVIM_LOCUS161761</name>
</gene>
<dbReference type="SUPFAM" id="SSF52058">
    <property type="entry name" value="L domain-like"/>
    <property type="match status" value="1"/>
</dbReference>
<dbReference type="PANTHER" id="PTHR48053:SF114">
    <property type="entry name" value="OS02G0232500 PROTEIN"/>
    <property type="match status" value="1"/>
</dbReference>
<keyword evidence="3" id="KW-0675">Receptor</keyword>
<reference evidence="4" key="1">
    <citation type="submission" date="2019-03" db="EMBL/GenBank/DDBJ databases">
        <authorList>
            <person name="Mank J."/>
            <person name="Almeida P."/>
        </authorList>
    </citation>
    <scope>NUCLEOTIDE SEQUENCE</scope>
    <source>
        <strain evidence="4">78183</strain>
    </source>
</reference>
<dbReference type="PRINTS" id="PR00019">
    <property type="entry name" value="LEURICHRPT"/>
</dbReference>
<dbReference type="InterPro" id="IPR051716">
    <property type="entry name" value="Plant_RL_S/T_kinase"/>
</dbReference>
<dbReference type="Gene3D" id="3.80.10.10">
    <property type="entry name" value="Ribonuclease Inhibitor"/>
    <property type="match status" value="1"/>
</dbReference>